<dbReference type="FunFam" id="3.30.300.30:FF:000008">
    <property type="entry name" value="2,3-dihydroxybenzoate-AMP ligase"/>
    <property type="match status" value="1"/>
</dbReference>
<dbReference type="Gene3D" id="3.30.300.30">
    <property type="match status" value="1"/>
</dbReference>
<comment type="similarity">
    <text evidence="1">Belongs to the ATP-dependent AMP-binding enzyme family.</text>
</comment>
<dbReference type="Gene3D" id="3.40.50.12780">
    <property type="entry name" value="N-terminal domain of ligase-like"/>
    <property type="match status" value="1"/>
</dbReference>
<dbReference type="SUPFAM" id="SSF56801">
    <property type="entry name" value="Acetyl-CoA synthetase-like"/>
    <property type="match status" value="1"/>
</dbReference>
<evidence type="ECO:0000259" key="3">
    <source>
        <dbReference type="Pfam" id="PF00501"/>
    </source>
</evidence>
<keyword evidence="2" id="KW-0436">Ligase</keyword>
<dbReference type="EMBL" id="JABFCS010000001">
    <property type="protein sequence ID" value="NNU41917.1"/>
    <property type="molecule type" value="Genomic_DNA"/>
</dbReference>
<protein>
    <submittedName>
        <fullName evidence="5">AMP-binding protein</fullName>
    </submittedName>
</protein>
<dbReference type="InterPro" id="IPR050237">
    <property type="entry name" value="ATP-dep_AMP-bd_enzyme"/>
</dbReference>
<dbReference type="InterPro" id="IPR042099">
    <property type="entry name" value="ANL_N_sf"/>
</dbReference>
<dbReference type="InterPro" id="IPR020459">
    <property type="entry name" value="AMP-binding"/>
</dbReference>
<dbReference type="AlphaFoldDB" id="A0A849K7A6"/>
<dbReference type="InterPro" id="IPR000873">
    <property type="entry name" value="AMP-dep_synth/lig_dom"/>
</dbReference>
<keyword evidence="6" id="KW-1185">Reference proteome</keyword>
<dbReference type="InterPro" id="IPR025110">
    <property type="entry name" value="AMP-bd_C"/>
</dbReference>
<dbReference type="RefSeq" id="WP_171556333.1">
    <property type="nucleotide sequence ID" value="NZ_JABFCS010000001.1"/>
</dbReference>
<proteinExistence type="inferred from homology"/>
<gene>
    <name evidence="5" type="ORF">HK415_00175</name>
</gene>
<accession>A0A849K7A6</accession>
<dbReference type="PROSITE" id="PS00455">
    <property type="entry name" value="AMP_BINDING"/>
    <property type="match status" value="1"/>
</dbReference>
<feature type="domain" description="AMP-binding enzyme C-terminal" evidence="4">
    <location>
        <begin position="413"/>
        <end position="488"/>
    </location>
</feature>
<evidence type="ECO:0000313" key="5">
    <source>
        <dbReference type="EMBL" id="NNU41917.1"/>
    </source>
</evidence>
<organism evidence="5 6">
    <name type="scientific">Ramlibacter montanisoli</name>
    <dbReference type="NCBI Taxonomy" id="2732512"/>
    <lineage>
        <taxon>Bacteria</taxon>
        <taxon>Pseudomonadati</taxon>
        <taxon>Pseudomonadota</taxon>
        <taxon>Betaproteobacteria</taxon>
        <taxon>Burkholderiales</taxon>
        <taxon>Comamonadaceae</taxon>
        <taxon>Ramlibacter</taxon>
    </lineage>
</organism>
<name>A0A849K7A6_9BURK</name>
<feature type="domain" description="AMP-dependent synthetase/ligase" evidence="3">
    <location>
        <begin position="14"/>
        <end position="363"/>
    </location>
</feature>
<dbReference type="Pfam" id="PF13193">
    <property type="entry name" value="AMP-binding_C"/>
    <property type="match status" value="1"/>
</dbReference>
<evidence type="ECO:0000256" key="1">
    <source>
        <dbReference type="ARBA" id="ARBA00006432"/>
    </source>
</evidence>
<dbReference type="InterPro" id="IPR045851">
    <property type="entry name" value="AMP-bd_C_sf"/>
</dbReference>
<dbReference type="Pfam" id="PF00501">
    <property type="entry name" value="AMP-binding"/>
    <property type="match status" value="1"/>
</dbReference>
<comment type="caution">
    <text evidence="5">The sequence shown here is derived from an EMBL/GenBank/DDBJ whole genome shotgun (WGS) entry which is preliminary data.</text>
</comment>
<dbReference type="Proteomes" id="UP000552954">
    <property type="component" value="Unassembled WGS sequence"/>
</dbReference>
<evidence type="ECO:0000256" key="2">
    <source>
        <dbReference type="ARBA" id="ARBA00022598"/>
    </source>
</evidence>
<reference evidence="5 6" key="1">
    <citation type="submission" date="2020-05" db="EMBL/GenBank/DDBJ databases">
        <authorList>
            <person name="Khan S.A."/>
            <person name="Jeon C.O."/>
            <person name="Chun B.H."/>
        </authorList>
    </citation>
    <scope>NUCLEOTIDE SEQUENCE [LARGE SCALE GENOMIC DNA]</scope>
    <source>
        <strain evidence="5 6">B156</strain>
    </source>
</reference>
<reference evidence="5 6" key="2">
    <citation type="submission" date="2020-06" db="EMBL/GenBank/DDBJ databases">
        <title>Ramlibacter rhizophilus sp. nov., isolated from rhizosphere soil of national flower Mugunghwa from South Korea.</title>
        <authorList>
            <person name="Zheng-Fei Y."/>
            <person name="Huan T."/>
        </authorList>
    </citation>
    <scope>NUCLEOTIDE SEQUENCE [LARGE SCALE GENOMIC DNA]</scope>
    <source>
        <strain evidence="5 6">B156</strain>
    </source>
</reference>
<evidence type="ECO:0000313" key="6">
    <source>
        <dbReference type="Proteomes" id="UP000552954"/>
    </source>
</evidence>
<dbReference type="PANTHER" id="PTHR43767:SF1">
    <property type="entry name" value="NONRIBOSOMAL PEPTIDE SYNTHASE PES1 (EUROFUNG)-RELATED"/>
    <property type="match status" value="1"/>
</dbReference>
<evidence type="ECO:0000259" key="4">
    <source>
        <dbReference type="Pfam" id="PF13193"/>
    </source>
</evidence>
<dbReference type="InterPro" id="IPR020845">
    <property type="entry name" value="AMP-binding_CS"/>
</dbReference>
<dbReference type="GO" id="GO:0016878">
    <property type="term" value="F:acid-thiol ligase activity"/>
    <property type="evidence" value="ECO:0007669"/>
    <property type="project" value="UniProtKB-ARBA"/>
</dbReference>
<sequence length="503" mass="54234">MNLANTLRRIGLADPQRPALYEGTQLRCTYGELASRAARLAGALRATGLAPGERVLLFMRNHPAYLELMYGCWWAGLVVVPVNAKLHLREAEWIAANSQARCAFVTADVGAGLQVDGACIDVETPQYASLLEAAPLELQARAATDLAWLFYTSGTTGKPKGVMLTHRNLMTMGLTYFIDVDAIDARDAIVYGPPMSHGAGIYAIPHMMAGARHVVPASGGFDPAEIFGLARDLGRVSMFAAPTVVKRLVDHAEAQGLGGDGFKTIVYGGAPMYAEDIKRALRVLGPRFVQIYGQGETPMVATALSRAQLLDTEHPRHAQRLASVGVAQTPVEVRVTDADGRELPLGEVGEVLVRGDTVMAGYWQNPEATAAALRDGWLFTGDMGSLDADGFLTLKDRSKDLIISGGSNIYPREVEEVLLTVPGVAEAAVVGAPDPEWGEVVVAFVVPQPGASVRTADLDAVCLEHIARFKRPKRYELVDALPKNNYGKVLKTELRRRLKEGKE</sequence>
<dbReference type="PANTHER" id="PTHR43767">
    <property type="entry name" value="LONG-CHAIN-FATTY-ACID--COA LIGASE"/>
    <property type="match status" value="1"/>
</dbReference>
<dbReference type="PRINTS" id="PR00154">
    <property type="entry name" value="AMPBINDING"/>
</dbReference>